<keyword evidence="1" id="KW-0812">Transmembrane</keyword>
<sequence>MVGGAWTTMIGGRLRGMITSSTTAPNIRAYAHATAPMMKPAAHQHHHHEAAAVMRKQRWVARGEFMPVYVALGMITLAVTLGLYTAKEQIMHAPNVRVRKRERERVGEVVEPDRVAVEGDKFVKGSFFRKVAHVQE</sequence>
<dbReference type="PANTHER" id="PTHR33919">
    <property type="entry name" value="OS09G0127700 PROTEIN"/>
    <property type="match status" value="1"/>
</dbReference>
<accession>A0AAV2E1U1</accession>
<proteinExistence type="predicted"/>
<protein>
    <submittedName>
        <fullName evidence="2">Uncharacterized protein</fullName>
    </submittedName>
</protein>
<feature type="transmembrane region" description="Helical" evidence="1">
    <location>
        <begin position="65"/>
        <end position="86"/>
    </location>
</feature>
<dbReference type="Proteomes" id="UP001497516">
    <property type="component" value="Chromosome 4"/>
</dbReference>
<evidence type="ECO:0000256" key="1">
    <source>
        <dbReference type="SAM" id="Phobius"/>
    </source>
</evidence>
<dbReference type="EMBL" id="OZ034817">
    <property type="protein sequence ID" value="CAL1379779.1"/>
    <property type="molecule type" value="Genomic_DNA"/>
</dbReference>
<keyword evidence="1" id="KW-0472">Membrane</keyword>
<gene>
    <name evidence="2" type="ORF">LTRI10_LOCUS21277</name>
</gene>
<organism evidence="2 3">
    <name type="scientific">Linum trigynum</name>
    <dbReference type="NCBI Taxonomy" id="586398"/>
    <lineage>
        <taxon>Eukaryota</taxon>
        <taxon>Viridiplantae</taxon>
        <taxon>Streptophyta</taxon>
        <taxon>Embryophyta</taxon>
        <taxon>Tracheophyta</taxon>
        <taxon>Spermatophyta</taxon>
        <taxon>Magnoliopsida</taxon>
        <taxon>eudicotyledons</taxon>
        <taxon>Gunneridae</taxon>
        <taxon>Pentapetalae</taxon>
        <taxon>rosids</taxon>
        <taxon>fabids</taxon>
        <taxon>Malpighiales</taxon>
        <taxon>Linaceae</taxon>
        <taxon>Linum</taxon>
    </lineage>
</organism>
<keyword evidence="3" id="KW-1185">Reference proteome</keyword>
<dbReference type="AlphaFoldDB" id="A0AAV2E1U1"/>
<keyword evidence="1" id="KW-1133">Transmembrane helix</keyword>
<evidence type="ECO:0000313" key="2">
    <source>
        <dbReference type="EMBL" id="CAL1379779.1"/>
    </source>
</evidence>
<name>A0AAV2E1U1_9ROSI</name>
<evidence type="ECO:0000313" key="3">
    <source>
        <dbReference type="Proteomes" id="UP001497516"/>
    </source>
</evidence>
<reference evidence="2 3" key="1">
    <citation type="submission" date="2024-04" db="EMBL/GenBank/DDBJ databases">
        <authorList>
            <person name="Fracassetti M."/>
        </authorList>
    </citation>
    <scope>NUCLEOTIDE SEQUENCE [LARGE SCALE GENOMIC DNA]</scope>
</reference>
<dbReference type="PANTHER" id="PTHR33919:SF11">
    <property type="entry name" value="EXPRESSED PROTEIN"/>
    <property type="match status" value="1"/>
</dbReference>